<organism evidence="1 2">
    <name type="scientific">Trifolium pratense</name>
    <name type="common">Red clover</name>
    <dbReference type="NCBI Taxonomy" id="57577"/>
    <lineage>
        <taxon>Eukaryota</taxon>
        <taxon>Viridiplantae</taxon>
        <taxon>Streptophyta</taxon>
        <taxon>Embryophyta</taxon>
        <taxon>Tracheophyta</taxon>
        <taxon>Spermatophyta</taxon>
        <taxon>Magnoliopsida</taxon>
        <taxon>eudicotyledons</taxon>
        <taxon>Gunneridae</taxon>
        <taxon>Pentapetalae</taxon>
        <taxon>rosids</taxon>
        <taxon>fabids</taxon>
        <taxon>Fabales</taxon>
        <taxon>Fabaceae</taxon>
        <taxon>Papilionoideae</taxon>
        <taxon>50 kb inversion clade</taxon>
        <taxon>NPAAA clade</taxon>
        <taxon>Hologalegina</taxon>
        <taxon>IRL clade</taxon>
        <taxon>Trifolieae</taxon>
        <taxon>Trifolium</taxon>
    </lineage>
</organism>
<sequence length="1026" mass="117804">MEDVTIIEKILRSMTSKFDYVVCSIEESNDIDTMSVDELQSSLLVHEQRMSNHIEEEQVLKVTHAGNSYGRSRGRGSFRGRGRGRGRGIREGNFDKSSFECYNCHKIGHFQWECPYKAERTANFVEADEEEILLMAYMENKQAENGEIWYLDSGCSNHMTGNKNLFCDLNESFRQNVKLGNDSSMSVMGKGSVKVQMNKKMQTVDDVYYVPELKSNLISLGQLQETDQTCLKVSVSDPSWLWHYRFGHLNFNGLRALQQKEMVKGLPQIETPSHVCEECVIAKQHRKSFPRESNWRASHVLQLVHSDICGPMNPTSNSDKRKFKARVEKETKQHIQCLRTDRGGEYTSKRKNRTIMNMVRSLLANKNVPKMFWPEAVNWSVYVLNRCPTFSVKNMTPEEAWSGHKPAVDHFRIFGCVAYVHVPDPKRKKLDDKGEKCVLLGVSEESKAYRLYNPLTKKVCISKDVVFDEISSWNWENNDKGKSLPLELEDNINVEVEKDADNDCEELNEFGSDHGSEGAETLQQNMQRPRRRPEIEAIERNNTWELVELPEGEKTVGVKWIYKTKVNEKGEIDKFKARLVAKEYTQKYGVDYSEVFAPVARHDTIRMVISLASLNKWTIYQLDVKSAFLHGELVEQVFVEQPPGYLKKGSKHMVYKLKRALYGLKQAPRAWYSRIDTYFTQAGFHKCPYEHTLYIKTGEKGNILIVCLYVDDLIFTGNDERLFSEFKQSMMNEFEMIDLGEMKYFLGIEVTQSARGIFICQKKYAQEVLERFKMDDCNPVQIPIVPGTKLTRDVEGVKIDSTYYKQMVGSLMYMTATRPDLMYVVSLISRFMESPTELHHQAVKKILRYLKGTVSSGLFYKKSERNELVGFSDSDYAGDLDDRKSTSGYVFLLSGAAVSWSSKKQPVVTLSTTEAEFIAAASCACQGIWLRRILEEVKYAQQGPTMLFCDNNSTIKLSKNAVLHGRSKHIDVRFHFLRDLTKEGVVELSYCKSDEQIADILTKPLQADSFMKLRALLGMCSKEEIN</sequence>
<comment type="caution">
    <text evidence="1">The sequence shown here is derived from an EMBL/GenBank/DDBJ whole genome shotgun (WGS) entry which is preliminary data.</text>
</comment>
<protein>
    <submittedName>
        <fullName evidence="1">Uncharacterized protein</fullName>
    </submittedName>
</protein>
<proteinExistence type="predicted"/>
<keyword evidence="2" id="KW-1185">Reference proteome</keyword>
<reference evidence="1" key="1">
    <citation type="submission" date="2023-10" db="EMBL/GenBank/DDBJ databases">
        <authorList>
            <person name="Rodriguez Cubillos JULIANA M."/>
            <person name="De Vega J."/>
        </authorList>
    </citation>
    <scope>NUCLEOTIDE SEQUENCE</scope>
</reference>
<evidence type="ECO:0000313" key="2">
    <source>
        <dbReference type="Proteomes" id="UP001177021"/>
    </source>
</evidence>
<dbReference type="EMBL" id="CASHSV030000109">
    <property type="protein sequence ID" value="CAJ2646546.1"/>
    <property type="molecule type" value="Genomic_DNA"/>
</dbReference>
<gene>
    <name evidence="1" type="ORF">MILVUS5_LOCUS15237</name>
</gene>
<dbReference type="Proteomes" id="UP001177021">
    <property type="component" value="Unassembled WGS sequence"/>
</dbReference>
<name>A0ACB0JRA8_TRIPR</name>
<accession>A0ACB0JRA8</accession>
<evidence type="ECO:0000313" key="1">
    <source>
        <dbReference type="EMBL" id="CAJ2646546.1"/>
    </source>
</evidence>